<evidence type="ECO:0000256" key="6">
    <source>
        <dbReference type="ARBA" id="ARBA00023239"/>
    </source>
</evidence>
<keyword evidence="6 8" id="KW-0456">Lyase</keyword>
<keyword evidence="4" id="KW-0460">Magnesium</keyword>
<sequence length="270" mass="29842">MLCQAVRESTYGRPGACYIDISGDMVGAKVQESEVRYVQACPPPPLTYADPNDIKKAVELITVAEKPLVIIGKGASYAQAEEPLTTLVESTNLPFLPTPMGKGVLPDSHPLCVAAARSRALQEADLIVLFGARLNWILHFGAPPRFNPNVKIIQVDIKVEEMGNNLLPAVALPGDITAVVTQMNEEFLLRSNRFKFSPHSSWWRTLSKKLADNQQNVEEMCNDQTVPLNYYAAYSEVQKAIPKDCIIVNEGSNTMDIGRTMLPNILPRHR</sequence>
<evidence type="ECO:0000256" key="4">
    <source>
        <dbReference type="ARBA" id="ARBA00022842"/>
    </source>
</evidence>
<keyword evidence="5" id="KW-0786">Thiamine pyrophosphate</keyword>
<organism evidence="8 9">
    <name type="scientific">Elysia marginata</name>
    <dbReference type="NCBI Taxonomy" id="1093978"/>
    <lineage>
        <taxon>Eukaryota</taxon>
        <taxon>Metazoa</taxon>
        <taxon>Spiralia</taxon>
        <taxon>Lophotrochozoa</taxon>
        <taxon>Mollusca</taxon>
        <taxon>Gastropoda</taxon>
        <taxon>Heterobranchia</taxon>
        <taxon>Euthyneura</taxon>
        <taxon>Panpulmonata</taxon>
        <taxon>Sacoglossa</taxon>
        <taxon>Placobranchoidea</taxon>
        <taxon>Plakobranchidae</taxon>
        <taxon>Elysia</taxon>
    </lineage>
</organism>
<dbReference type="PANTHER" id="PTHR43710">
    <property type="entry name" value="2-HYDROXYACYL-COA LYASE"/>
    <property type="match status" value="1"/>
</dbReference>
<dbReference type="GO" id="GO:0001561">
    <property type="term" value="P:fatty acid alpha-oxidation"/>
    <property type="evidence" value="ECO:0007669"/>
    <property type="project" value="TreeGrafter"/>
</dbReference>
<evidence type="ECO:0000256" key="2">
    <source>
        <dbReference type="ARBA" id="ARBA00007812"/>
    </source>
</evidence>
<evidence type="ECO:0000259" key="7">
    <source>
        <dbReference type="Pfam" id="PF00205"/>
    </source>
</evidence>
<dbReference type="Proteomes" id="UP000762676">
    <property type="component" value="Unassembled WGS sequence"/>
</dbReference>
<dbReference type="InterPro" id="IPR045025">
    <property type="entry name" value="HACL1-like"/>
</dbReference>
<gene>
    <name evidence="8" type="ORF">ElyMa_005564200</name>
</gene>
<dbReference type="PANTHER" id="PTHR43710:SF2">
    <property type="entry name" value="2-HYDROXYACYL-COA LYASE 1"/>
    <property type="match status" value="1"/>
</dbReference>
<dbReference type="AlphaFoldDB" id="A0AAV4F2E4"/>
<keyword evidence="9" id="KW-1185">Reference proteome</keyword>
<dbReference type="Gene3D" id="3.40.50.970">
    <property type="match status" value="1"/>
</dbReference>
<dbReference type="SUPFAM" id="SSF52467">
    <property type="entry name" value="DHS-like NAD/FAD-binding domain"/>
    <property type="match status" value="1"/>
</dbReference>
<dbReference type="InterPro" id="IPR029035">
    <property type="entry name" value="DHS-like_NAD/FAD-binding_dom"/>
</dbReference>
<dbReference type="InterPro" id="IPR012000">
    <property type="entry name" value="Thiamin_PyroP_enz_cen_dom"/>
</dbReference>
<protein>
    <submittedName>
        <fullName evidence="8">2-hydroxyacyl-CoA lyase 1</fullName>
    </submittedName>
</protein>
<comment type="cofactor">
    <cofactor evidence="1">
        <name>thiamine diphosphate</name>
        <dbReference type="ChEBI" id="CHEBI:58937"/>
    </cofactor>
</comment>
<dbReference type="GO" id="GO:0005777">
    <property type="term" value="C:peroxisome"/>
    <property type="evidence" value="ECO:0007669"/>
    <property type="project" value="TreeGrafter"/>
</dbReference>
<evidence type="ECO:0000313" key="8">
    <source>
        <dbReference type="EMBL" id="GFR66606.1"/>
    </source>
</evidence>
<evidence type="ECO:0000313" key="9">
    <source>
        <dbReference type="Proteomes" id="UP000762676"/>
    </source>
</evidence>
<dbReference type="GO" id="GO:0030976">
    <property type="term" value="F:thiamine pyrophosphate binding"/>
    <property type="evidence" value="ECO:0007669"/>
    <property type="project" value="InterPro"/>
</dbReference>
<dbReference type="GO" id="GO:0000287">
    <property type="term" value="F:magnesium ion binding"/>
    <property type="evidence" value="ECO:0007669"/>
    <property type="project" value="InterPro"/>
</dbReference>
<name>A0AAV4F2E4_9GAST</name>
<dbReference type="Pfam" id="PF00205">
    <property type="entry name" value="TPP_enzyme_M"/>
    <property type="match status" value="1"/>
</dbReference>
<accession>A0AAV4F2E4</accession>
<dbReference type="GO" id="GO:0016830">
    <property type="term" value="F:carbon-carbon lyase activity"/>
    <property type="evidence" value="ECO:0007669"/>
    <property type="project" value="UniProtKB-ARBA"/>
</dbReference>
<feature type="domain" description="Thiamine pyrophosphate enzyme central" evidence="7">
    <location>
        <begin position="54"/>
        <end position="182"/>
    </location>
</feature>
<dbReference type="Gene3D" id="3.40.50.1220">
    <property type="entry name" value="TPP-binding domain"/>
    <property type="match status" value="1"/>
</dbReference>
<keyword evidence="3" id="KW-0479">Metal-binding</keyword>
<evidence type="ECO:0000256" key="3">
    <source>
        <dbReference type="ARBA" id="ARBA00022723"/>
    </source>
</evidence>
<dbReference type="EMBL" id="BMAT01011089">
    <property type="protein sequence ID" value="GFR66606.1"/>
    <property type="molecule type" value="Genomic_DNA"/>
</dbReference>
<reference evidence="8 9" key="1">
    <citation type="journal article" date="2021" name="Elife">
        <title>Chloroplast acquisition without the gene transfer in kleptoplastic sea slugs, Plakobranchus ocellatus.</title>
        <authorList>
            <person name="Maeda T."/>
            <person name="Takahashi S."/>
            <person name="Yoshida T."/>
            <person name="Shimamura S."/>
            <person name="Takaki Y."/>
            <person name="Nagai Y."/>
            <person name="Toyoda A."/>
            <person name="Suzuki Y."/>
            <person name="Arimoto A."/>
            <person name="Ishii H."/>
            <person name="Satoh N."/>
            <person name="Nishiyama T."/>
            <person name="Hasebe M."/>
            <person name="Maruyama T."/>
            <person name="Minagawa J."/>
            <person name="Obokata J."/>
            <person name="Shigenobu S."/>
        </authorList>
    </citation>
    <scope>NUCLEOTIDE SEQUENCE [LARGE SCALE GENOMIC DNA]</scope>
</reference>
<evidence type="ECO:0000256" key="5">
    <source>
        <dbReference type="ARBA" id="ARBA00023052"/>
    </source>
</evidence>
<comment type="similarity">
    <text evidence="2">Belongs to the TPP enzyme family.</text>
</comment>
<comment type="caution">
    <text evidence="8">The sequence shown here is derived from an EMBL/GenBank/DDBJ whole genome shotgun (WGS) entry which is preliminary data.</text>
</comment>
<dbReference type="FunFam" id="3.40.50.1220:FF:000006">
    <property type="entry name" value="2-hydroxyacyl-CoA lyase 1"/>
    <property type="match status" value="1"/>
</dbReference>
<proteinExistence type="inferred from homology"/>
<evidence type="ECO:0000256" key="1">
    <source>
        <dbReference type="ARBA" id="ARBA00001964"/>
    </source>
</evidence>